<dbReference type="Gene3D" id="3.30.450.20">
    <property type="entry name" value="PAS domain"/>
    <property type="match status" value="1"/>
</dbReference>
<dbReference type="OrthoDB" id="10054666at2759"/>
<dbReference type="GO" id="GO:0005891">
    <property type="term" value="C:voltage-gated calcium channel complex"/>
    <property type="evidence" value="ECO:0007669"/>
    <property type="project" value="TreeGrafter"/>
</dbReference>
<gene>
    <name evidence="1" type="ORF">ONB1V03_LOCUS21611</name>
</gene>
<organism evidence="1">
    <name type="scientific">Oppiella nova</name>
    <dbReference type="NCBI Taxonomy" id="334625"/>
    <lineage>
        <taxon>Eukaryota</taxon>
        <taxon>Metazoa</taxon>
        <taxon>Ecdysozoa</taxon>
        <taxon>Arthropoda</taxon>
        <taxon>Chelicerata</taxon>
        <taxon>Arachnida</taxon>
        <taxon>Acari</taxon>
        <taxon>Acariformes</taxon>
        <taxon>Sarcoptiformes</taxon>
        <taxon>Oribatida</taxon>
        <taxon>Brachypylina</taxon>
        <taxon>Oppioidea</taxon>
        <taxon>Oppiidae</taxon>
        <taxon>Oppiella</taxon>
    </lineage>
</organism>
<dbReference type="AlphaFoldDB" id="A0A7R9R0C1"/>
<dbReference type="EMBL" id="CAJPVJ010042925">
    <property type="protein sequence ID" value="CAG2182190.1"/>
    <property type="molecule type" value="Genomic_DNA"/>
</dbReference>
<keyword evidence="2" id="KW-1185">Reference proteome</keyword>
<evidence type="ECO:0000313" key="1">
    <source>
        <dbReference type="EMBL" id="CAD7665053.1"/>
    </source>
</evidence>
<accession>A0A7R9R0C1</accession>
<reference evidence="1" key="1">
    <citation type="submission" date="2020-11" db="EMBL/GenBank/DDBJ databases">
        <authorList>
            <person name="Tran Van P."/>
        </authorList>
    </citation>
    <scope>NUCLEOTIDE SEQUENCE</scope>
</reference>
<sequence>MTTLATPVFDTRNYTNITKRILVKNVYQDSEPETIRIANLLGVAGVDVPIKEIVKLTPAFKLGVNGYSFVTTNNGYLLYHPDLRPMVCISLY</sequence>
<dbReference type="Proteomes" id="UP000728032">
    <property type="component" value="Unassembled WGS sequence"/>
</dbReference>
<proteinExistence type="predicted"/>
<name>A0A7R9R0C1_9ACAR</name>
<dbReference type="EMBL" id="OC957750">
    <property type="protein sequence ID" value="CAD7665053.1"/>
    <property type="molecule type" value="Genomic_DNA"/>
</dbReference>
<dbReference type="GO" id="GO:0005245">
    <property type="term" value="F:voltage-gated calcium channel activity"/>
    <property type="evidence" value="ECO:0007669"/>
    <property type="project" value="TreeGrafter"/>
</dbReference>
<evidence type="ECO:0000313" key="2">
    <source>
        <dbReference type="Proteomes" id="UP000728032"/>
    </source>
</evidence>
<protein>
    <submittedName>
        <fullName evidence="1">Uncharacterized protein</fullName>
    </submittedName>
</protein>
<dbReference type="PANTHER" id="PTHR10166:SF37">
    <property type="entry name" value="STOLID, ISOFORM H"/>
    <property type="match status" value="1"/>
</dbReference>
<dbReference type="PANTHER" id="PTHR10166">
    <property type="entry name" value="VOLTAGE-DEPENDENT CALCIUM CHANNEL SUBUNIT ALPHA-2/DELTA-RELATED"/>
    <property type="match status" value="1"/>
</dbReference>
<dbReference type="InterPro" id="IPR051173">
    <property type="entry name" value="Ca_channel_alpha-2/delta"/>
</dbReference>